<evidence type="ECO:0000259" key="5">
    <source>
        <dbReference type="Pfam" id="PF08545"/>
    </source>
</evidence>
<dbReference type="CDD" id="cd00830">
    <property type="entry name" value="KAS_III"/>
    <property type="match status" value="1"/>
</dbReference>
<keyword evidence="1" id="KW-0808">Transferase</keyword>
<dbReference type="InterPro" id="IPR013747">
    <property type="entry name" value="ACP_syn_III_C"/>
</dbReference>
<evidence type="ECO:0000259" key="4">
    <source>
        <dbReference type="Pfam" id="PF08541"/>
    </source>
</evidence>
<dbReference type="InterPro" id="IPR013751">
    <property type="entry name" value="ACP_syn_III_N"/>
</dbReference>
<dbReference type="GO" id="GO:0006633">
    <property type="term" value="P:fatty acid biosynthetic process"/>
    <property type="evidence" value="ECO:0007669"/>
    <property type="project" value="InterPro"/>
</dbReference>
<dbReference type="InterPro" id="IPR016039">
    <property type="entry name" value="Thiolase-like"/>
</dbReference>
<name>A0A1V1P4B2_9BACT</name>
<dbReference type="SUPFAM" id="SSF53901">
    <property type="entry name" value="Thiolase-like"/>
    <property type="match status" value="1"/>
</dbReference>
<dbReference type="Pfam" id="PF08545">
    <property type="entry name" value="ACP_syn_III"/>
    <property type="match status" value="1"/>
</dbReference>
<dbReference type="Proteomes" id="UP000189670">
    <property type="component" value="Unassembled WGS sequence"/>
</dbReference>
<dbReference type="NCBIfam" id="NF006829">
    <property type="entry name" value="PRK09352.1"/>
    <property type="match status" value="1"/>
</dbReference>
<dbReference type="PANTHER" id="PTHR34069">
    <property type="entry name" value="3-OXOACYL-[ACYL-CARRIER-PROTEIN] SYNTHASE 3"/>
    <property type="match status" value="1"/>
</dbReference>
<evidence type="ECO:0000313" key="7">
    <source>
        <dbReference type="Proteomes" id="UP000189670"/>
    </source>
</evidence>
<dbReference type="Pfam" id="PF08541">
    <property type="entry name" value="ACP_syn_III_C"/>
    <property type="match status" value="1"/>
</dbReference>
<proteinExistence type="predicted"/>
<evidence type="ECO:0000256" key="2">
    <source>
        <dbReference type="ARBA" id="ARBA00023315"/>
    </source>
</evidence>
<comment type="caution">
    <text evidence="6">The sequence shown here is derived from an EMBL/GenBank/DDBJ whole genome shotgun (WGS) entry which is preliminary data.</text>
</comment>
<accession>A0A1V1P4B2</accession>
<keyword evidence="2" id="KW-0012">Acyltransferase</keyword>
<sequence>MAYEAAIKALEQANLSADDIDFIIYATLSPDHYFPGNGCLLQDRLFGGRPVGALDVRNQCTGFLYSLAMADSLIKSGQYTNILVVGSEVHSRGLDFSKDGRAVTVLFGDGAGAAVVAPAKDNHLGFLGHAMYSEGKHADALWLEYPCNAYDFFISHDDLDAGHQYPKMNGRLVFKHATRRMVEVSKEVLDKAGKSVDDIDVVLFHQANLRINQMTASMLKIPEEKLVNTIQWTGNTTAATIPICMCEALRQKKMKENDLVLLCGFGAGFTWAASLLYW</sequence>
<gene>
    <name evidence="6" type="ORF">OMM_03808</name>
</gene>
<evidence type="ECO:0000313" key="6">
    <source>
        <dbReference type="EMBL" id="ETR69638.1"/>
    </source>
</evidence>
<evidence type="ECO:0000256" key="3">
    <source>
        <dbReference type="SAM" id="Phobius"/>
    </source>
</evidence>
<reference evidence="7" key="1">
    <citation type="submission" date="2012-11" db="EMBL/GenBank/DDBJ databases">
        <authorList>
            <person name="Lucero-Rivera Y.E."/>
            <person name="Tovar-Ramirez D."/>
        </authorList>
    </citation>
    <scope>NUCLEOTIDE SEQUENCE [LARGE SCALE GENOMIC DNA]</scope>
    <source>
        <strain evidence="7">Araruama</strain>
    </source>
</reference>
<dbReference type="GO" id="GO:0044550">
    <property type="term" value="P:secondary metabolite biosynthetic process"/>
    <property type="evidence" value="ECO:0007669"/>
    <property type="project" value="TreeGrafter"/>
</dbReference>
<feature type="domain" description="Beta-ketoacyl-[acyl-carrier-protein] synthase III C-terminal" evidence="4">
    <location>
        <begin position="189"/>
        <end position="278"/>
    </location>
</feature>
<dbReference type="GO" id="GO:0004315">
    <property type="term" value="F:3-oxoacyl-[acyl-carrier-protein] synthase activity"/>
    <property type="evidence" value="ECO:0007669"/>
    <property type="project" value="InterPro"/>
</dbReference>
<dbReference type="AlphaFoldDB" id="A0A1V1P4B2"/>
<dbReference type="Gene3D" id="3.40.47.10">
    <property type="match status" value="1"/>
</dbReference>
<keyword evidence="3" id="KW-0812">Transmembrane</keyword>
<organism evidence="6 7">
    <name type="scientific">Candidatus Magnetoglobus multicellularis str. Araruama</name>
    <dbReference type="NCBI Taxonomy" id="890399"/>
    <lineage>
        <taxon>Bacteria</taxon>
        <taxon>Pseudomonadati</taxon>
        <taxon>Thermodesulfobacteriota</taxon>
        <taxon>Desulfobacteria</taxon>
        <taxon>Desulfobacterales</taxon>
        <taxon>Desulfobacteraceae</taxon>
        <taxon>Candidatus Magnetoglobus</taxon>
    </lineage>
</organism>
<keyword evidence="3" id="KW-1133">Transmembrane helix</keyword>
<evidence type="ECO:0000256" key="1">
    <source>
        <dbReference type="ARBA" id="ARBA00022679"/>
    </source>
</evidence>
<dbReference type="EMBL" id="ATBP01000596">
    <property type="protein sequence ID" value="ETR69638.1"/>
    <property type="molecule type" value="Genomic_DNA"/>
</dbReference>
<protein>
    <submittedName>
        <fullName evidence="6">3-oxoacyl-[acyl-carrier-protein] synthase III</fullName>
    </submittedName>
</protein>
<feature type="domain" description="Beta-ketoacyl-[acyl-carrier-protein] synthase III N-terminal" evidence="5">
    <location>
        <begin position="54"/>
        <end position="135"/>
    </location>
</feature>
<feature type="transmembrane region" description="Helical" evidence="3">
    <location>
        <begin position="259"/>
        <end position="277"/>
    </location>
</feature>
<dbReference type="PANTHER" id="PTHR34069:SF2">
    <property type="entry name" value="BETA-KETOACYL-[ACYL-CARRIER-PROTEIN] SYNTHASE III"/>
    <property type="match status" value="1"/>
</dbReference>
<keyword evidence="3" id="KW-0472">Membrane</keyword>